<accession>A0ACC2VXL8</accession>
<evidence type="ECO:0000313" key="2">
    <source>
        <dbReference type="Proteomes" id="UP001230649"/>
    </source>
</evidence>
<dbReference type="EMBL" id="JASBWS010000055">
    <property type="protein sequence ID" value="KAJ9104168.1"/>
    <property type="molecule type" value="Genomic_DNA"/>
</dbReference>
<proteinExistence type="predicted"/>
<reference evidence="1" key="1">
    <citation type="submission" date="2023-04" db="EMBL/GenBank/DDBJ databases">
        <title>Draft Genome sequencing of Naganishia species isolated from polar environments using Oxford Nanopore Technology.</title>
        <authorList>
            <person name="Leo P."/>
            <person name="Venkateswaran K."/>
        </authorList>
    </citation>
    <scope>NUCLEOTIDE SEQUENCE</scope>
    <source>
        <strain evidence="1">MNA-CCFEE 5262</strain>
    </source>
</reference>
<comment type="caution">
    <text evidence="1">The sequence shown here is derived from an EMBL/GenBank/DDBJ whole genome shotgun (WGS) entry which is preliminary data.</text>
</comment>
<protein>
    <submittedName>
        <fullName evidence="1">Uncharacterized protein</fullName>
    </submittedName>
</protein>
<organism evidence="1 2">
    <name type="scientific">Naganishia adeliensis</name>
    <dbReference type="NCBI Taxonomy" id="92952"/>
    <lineage>
        <taxon>Eukaryota</taxon>
        <taxon>Fungi</taxon>
        <taxon>Dikarya</taxon>
        <taxon>Basidiomycota</taxon>
        <taxon>Agaricomycotina</taxon>
        <taxon>Tremellomycetes</taxon>
        <taxon>Filobasidiales</taxon>
        <taxon>Filobasidiaceae</taxon>
        <taxon>Naganishia</taxon>
    </lineage>
</organism>
<sequence>MSDFRICLDELVSQRPYPLDLENQPKWALWKLKDTPEARSQVEKIKDLPSSGRIVCEMGSNHIVGDARSQGYNWGMYSVWNSMEELHVYAISKEHVDCATNHVKPNTDGSLAYDWELPEGL</sequence>
<dbReference type="Proteomes" id="UP001230649">
    <property type="component" value="Unassembled WGS sequence"/>
</dbReference>
<name>A0ACC2VXL8_9TREE</name>
<keyword evidence="2" id="KW-1185">Reference proteome</keyword>
<evidence type="ECO:0000313" key="1">
    <source>
        <dbReference type="EMBL" id="KAJ9104168.1"/>
    </source>
</evidence>
<gene>
    <name evidence="1" type="ORF">QFC20_004605</name>
</gene>